<dbReference type="EMBL" id="CM044701">
    <property type="protein sequence ID" value="KAI5681310.1"/>
    <property type="molecule type" value="Genomic_DNA"/>
</dbReference>
<organism evidence="1 2">
    <name type="scientific">Catharanthus roseus</name>
    <name type="common">Madagascar periwinkle</name>
    <name type="synonym">Vinca rosea</name>
    <dbReference type="NCBI Taxonomy" id="4058"/>
    <lineage>
        <taxon>Eukaryota</taxon>
        <taxon>Viridiplantae</taxon>
        <taxon>Streptophyta</taxon>
        <taxon>Embryophyta</taxon>
        <taxon>Tracheophyta</taxon>
        <taxon>Spermatophyta</taxon>
        <taxon>Magnoliopsida</taxon>
        <taxon>eudicotyledons</taxon>
        <taxon>Gunneridae</taxon>
        <taxon>Pentapetalae</taxon>
        <taxon>asterids</taxon>
        <taxon>lamiids</taxon>
        <taxon>Gentianales</taxon>
        <taxon>Apocynaceae</taxon>
        <taxon>Rauvolfioideae</taxon>
        <taxon>Vinceae</taxon>
        <taxon>Catharanthinae</taxon>
        <taxon>Catharanthus</taxon>
    </lineage>
</organism>
<evidence type="ECO:0000313" key="2">
    <source>
        <dbReference type="Proteomes" id="UP001060085"/>
    </source>
</evidence>
<gene>
    <name evidence="1" type="ORF">M9H77_02537</name>
</gene>
<proteinExistence type="predicted"/>
<sequence length="128" mass="14227">MAFLQLEAEILQLASFCTAAACVADEATSTALIAAASFFCRVRFCFCCCLPAAVWFYCDFNKLHSCCCSGLLRLFSVLFPLGSRLSLCSCQQLLLFSAAVALFFFFFFFFFFRFSAQLSPFSSFKAAS</sequence>
<evidence type="ECO:0000313" key="1">
    <source>
        <dbReference type="EMBL" id="KAI5681310.1"/>
    </source>
</evidence>
<keyword evidence="2" id="KW-1185">Reference proteome</keyword>
<accession>A0ACC0C8U7</accession>
<name>A0ACC0C8U7_CATRO</name>
<comment type="caution">
    <text evidence="1">The sequence shown here is derived from an EMBL/GenBank/DDBJ whole genome shotgun (WGS) entry which is preliminary data.</text>
</comment>
<protein>
    <submittedName>
        <fullName evidence="1">Uncharacterized protein</fullName>
    </submittedName>
</protein>
<dbReference type="Proteomes" id="UP001060085">
    <property type="component" value="Linkage Group LG01"/>
</dbReference>
<reference evidence="2" key="1">
    <citation type="journal article" date="2023" name="Nat. Plants">
        <title>Single-cell RNA sequencing provides a high-resolution roadmap for understanding the multicellular compartmentation of specialized metabolism.</title>
        <authorList>
            <person name="Sun S."/>
            <person name="Shen X."/>
            <person name="Li Y."/>
            <person name="Li Y."/>
            <person name="Wang S."/>
            <person name="Li R."/>
            <person name="Zhang H."/>
            <person name="Shen G."/>
            <person name="Guo B."/>
            <person name="Wei J."/>
            <person name="Xu J."/>
            <person name="St-Pierre B."/>
            <person name="Chen S."/>
            <person name="Sun C."/>
        </authorList>
    </citation>
    <scope>NUCLEOTIDE SEQUENCE [LARGE SCALE GENOMIC DNA]</scope>
</reference>